<feature type="region of interest" description="Disordered" evidence="1">
    <location>
        <begin position="496"/>
        <end position="534"/>
    </location>
</feature>
<organism evidence="3 4">
    <name type="scientific">Massilia timonae</name>
    <dbReference type="NCBI Taxonomy" id="47229"/>
    <lineage>
        <taxon>Bacteria</taxon>
        <taxon>Pseudomonadati</taxon>
        <taxon>Pseudomonadota</taxon>
        <taxon>Betaproteobacteria</taxon>
        <taxon>Burkholderiales</taxon>
        <taxon>Oxalobacteraceae</taxon>
        <taxon>Telluria group</taxon>
        <taxon>Massilia</taxon>
    </lineage>
</organism>
<feature type="compositionally biased region" description="Basic and acidic residues" evidence="1">
    <location>
        <begin position="51"/>
        <end position="63"/>
    </location>
</feature>
<proteinExistence type="predicted"/>
<reference evidence="3 4" key="1">
    <citation type="submission" date="2014-10" db="EMBL/GenBank/DDBJ databases">
        <authorList>
            <person name="Seo M.-J."/>
            <person name="Seok Y.J."/>
            <person name="Cha I.-T."/>
        </authorList>
    </citation>
    <scope>NUCLEOTIDE SEQUENCE [LARGE SCALE GENOMIC DNA]</scope>
    <source>
        <strain evidence="3 4">NEU</strain>
    </source>
</reference>
<accession>A0A1S2NGA3</accession>
<dbReference type="AlphaFoldDB" id="A0A1S2NGA3"/>
<dbReference type="RefSeq" id="WP_143054531.1">
    <property type="nucleotide sequence ID" value="NZ_JRYB01000001.1"/>
</dbReference>
<evidence type="ECO:0000313" key="3">
    <source>
        <dbReference type="EMBL" id="OIJ44068.1"/>
    </source>
</evidence>
<protein>
    <recommendedName>
        <fullName evidence="2">Large polyvalent protein-associated domain-containing protein</fullName>
    </recommendedName>
</protein>
<feature type="compositionally biased region" description="Polar residues" evidence="1">
    <location>
        <begin position="712"/>
        <end position="721"/>
    </location>
</feature>
<evidence type="ECO:0000259" key="2">
    <source>
        <dbReference type="Pfam" id="PF18821"/>
    </source>
</evidence>
<feature type="region of interest" description="Disordered" evidence="1">
    <location>
        <begin position="701"/>
        <end position="721"/>
    </location>
</feature>
<evidence type="ECO:0000256" key="1">
    <source>
        <dbReference type="SAM" id="MobiDB-lite"/>
    </source>
</evidence>
<feature type="region of interest" description="Disordered" evidence="1">
    <location>
        <begin position="1"/>
        <end position="135"/>
    </location>
</feature>
<dbReference type="InterPro" id="IPR040677">
    <property type="entry name" value="LPD7"/>
</dbReference>
<evidence type="ECO:0000313" key="4">
    <source>
        <dbReference type="Proteomes" id="UP000180246"/>
    </source>
</evidence>
<feature type="domain" description="Large polyvalent protein-associated" evidence="2">
    <location>
        <begin position="593"/>
        <end position="675"/>
    </location>
</feature>
<sequence length="849" mass="92401">MNLLNEESKSQQPLTPTKELSTLDRGAIPTLDAATEDAPGLGAKPKSPRKRVVDEKPEEEGKAKKSRRGGQTKARAEQAIVAQVPTAPAMKPARAKRTQKQMDVQAAVQEEPINRSKGASGSEEAKEADARTQVAGDTNDIPQITASAIKYLGKKNATLADYIKLDPESLTFVRYHLKRMHQFEAGSQPAGEHADAKTRPVSPALQRFADARAKEVEQIRGTVAVQVSANRIDKVDQAQMRTAVRSYGQKLTANSTYPSVNVQLRKFELATRKPGTDVQTGEVALDDSQRMHRVLGTAQILTANPNRELALVDATNLVANDLKEVRAIQDVSARRLALSAVIESGLAQPFYNSEFARQAPELVEQATQAHRATRADWGLTYEVISNLSSLVGSEMSLTKDETAALARRTIATIRAIEVPRYREQALAASHQAALWHPQYRTEFAHNAPDLVGMAELAYRPDDSTTLAGSKKRLMDENSIEQSPLLLVTKAQTVHQNDQAASAVHRPSSSEEVGKEAAVSGASDEAAAPGASGHSGLGRRLLLAIEGAISQTDTWLSKRRMKNVDSVGVTPVTLEKPATTPVKEDNKSSVVPESVARRFLRVETEYYFQDRTPAFSDRGSKLATRSAKPEIVRSMVEIAKARGWETITVKGAEEFRRSAWMEAIQDGLTVAGYKPTAIDFAALASRPAKNTVEKGIAQSKGNVPIQPQAGKQPPQTDYLQTAGAQDTTEIERAPADFRPDPDLVAKAKAFEEGEPATVVKKYPDLAKAYGVVAAARAFASEKLPEASRNDFVKMAKRHMAEKITSGQQIHGPKIYLEPTKTIDSRDRVEVATEAVDRSQPPGPKAVNRER</sequence>
<dbReference type="Proteomes" id="UP000180246">
    <property type="component" value="Unassembled WGS sequence"/>
</dbReference>
<gene>
    <name evidence="3" type="ORF">LO55_3227</name>
</gene>
<feature type="compositionally biased region" description="Low complexity" evidence="1">
    <location>
        <begin position="515"/>
        <end position="534"/>
    </location>
</feature>
<dbReference type="EMBL" id="JRYB01000001">
    <property type="protein sequence ID" value="OIJ44068.1"/>
    <property type="molecule type" value="Genomic_DNA"/>
</dbReference>
<name>A0A1S2NGA3_9BURK</name>
<feature type="compositionally biased region" description="Polar residues" evidence="1">
    <location>
        <begin position="10"/>
        <end position="20"/>
    </location>
</feature>
<dbReference type="Pfam" id="PF18821">
    <property type="entry name" value="LPD7"/>
    <property type="match status" value="1"/>
</dbReference>
<comment type="caution">
    <text evidence="3">The sequence shown here is derived from an EMBL/GenBank/DDBJ whole genome shotgun (WGS) entry which is preliminary data.</text>
</comment>